<dbReference type="Gene3D" id="3.40.50.300">
    <property type="entry name" value="P-loop containing nucleotide triphosphate hydrolases"/>
    <property type="match status" value="1"/>
</dbReference>
<dbReference type="EMBL" id="JBHLWN010000069">
    <property type="protein sequence ID" value="MFC0214144.1"/>
    <property type="molecule type" value="Genomic_DNA"/>
</dbReference>
<dbReference type="RefSeq" id="WP_377471492.1">
    <property type="nucleotide sequence ID" value="NZ_JBHLWN010000069.1"/>
</dbReference>
<dbReference type="Proteomes" id="UP001589776">
    <property type="component" value="Unassembled WGS sequence"/>
</dbReference>
<evidence type="ECO:0000313" key="1">
    <source>
        <dbReference type="EMBL" id="MFC0214144.1"/>
    </source>
</evidence>
<protein>
    <submittedName>
        <fullName evidence="1">Kinase</fullName>
    </submittedName>
</protein>
<proteinExistence type="predicted"/>
<evidence type="ECO:0000313" key="2">
    <source>
        <dbReference type="Proteomes" id="UP001589776"/>
    </source>
</evidence>
<organism evidence="1 2">
    <name type="scientific">Paenibacillus chartarius</name>
    <dbReference type="NCBI Taxonomy" id="747481"/>
    <lineage>
        <taxon>Bacteria</taxon>
        <taxon>Bacillati</taxon>
        <taxon>Bacillota</taxon>
        <taxon>Bacilli</taxon>
        <taxon>Bacillales</taxon>
        <taxon>Paenibacillaceae</taxon>
        <taxon>Paenibacillus</taxon>
    </lineage>
</organism>
<dbReference type="SUPFAM" id="SSF52540">
    <property type="entry name" value="P-loop containing nucleoside triphosphate hydrolases"/>
    <property type="match status" value="1"/>
</dbReference>
<dbReference type="NCBIfam" id="NF005807">
    <property type="entry name" value="PRK07667.1"/>
    <property type="match status" value="1"/>
</dbReference>
<comment type="caution">
    <text evidence="1">The sequence shown here is derived from an EMBL/GenBank/DDBJ whole genome shotgun (WGS) entry which is preliminary data.</text>
</comment>
<gene>
    <name evidence="1" type="ORF">ACFFK0_17080</name>
</gene>
<dbReference type="GO" id="GO:0016301">
    <property type="term" value="F:kinase activity"/>
    <property type="evidence" value="ECO:0007669"/>
    <property type="project" value="UniProtKB-KW"/>
</dbReference>
<sequence>MNHQPDIAQLLSVLFKSWSLASSSKWTAENPAKGQCGVTALVVNDLWGGEIVKTTVADDWHYYNNINGKRYDLTASQFSGGIQYLDIASNREEAFNDTNEAQYSYLKQRVGMYLVNGLFELQSRIGQCKGRFIVGIDGLSRSGKTTYVEQIRPLLENNHPVHVFHLDDYIVSRKHRYDTGYEPWYEYFQLQWDVDGFTNNFFQKLKVSRKLELQRYISESDSHVLQLCELQDLCVIIVEGVFLQREEWKPYFDYVIYLDCPRDKRFLRENPAARLDIDKFEKRYWAAEEVYLRLEPAKQADLVIAS</sequence>
<dbReference type="InterPro" id="IPR056238">
    <property type="entry name" value="YunG-like"/>
</dbReference>
<name>A0ABV6DNB6_9BACL</name>
<keyword evidence="2" id="KW-1185">Reference proteome</keyword>
<keyword evidence="1" id="KW-0418">Kinase</keyword>
<accession>A0ABV6DNB6</accession>
<dbReference type="Pfam" id="PF24585">
    <property type="entry name" value="YunG"/>
    <property type="match status" value="1"/>
</dbReference>
<dbReference type="InterPro" id="IPR027417">
    <property type="entry name" value="P-loop_NTPase"/>
</dbReference>
<reference evidence="1 2" key="1">
    <citation type="submission" date="2024-09" db="EMBL/GenBank/DDBJ databases">
        <authorList>
            <person name="Sun Q."/>
            <person name="Mori K."/>
        </authorList>
    </citation>
    <scope>NUCLEOTIDE SEQUENCE [LARGE SCALE GENOMIC DNA]</scope>
    <source>
        <strain evidence="1 2">CCM 7759</strain>
    </source>
</reference>
<keyword evidence="1" id="KW-0808">Transferase</keyword>